<dbReference type="InterPro" id="IPR027430">
    <property type="entry name" value="Retinal_BS"/>
</dbReference>
<evidence type="ECO:0000256" key="10">
    <source>
        <dbReference type="ARBA" id="ARBA00023170"/>
    </source>
</evidence>
<evidence type="ECO:0000256" key="8">
    <source>
        <dbReference type="ARBA" id="ARBA00023040"/>
    </source>
</evidence>
<organism evidence="15 16">
    <name type="scientific">Branchiostoma lanceolatum</name>
    <name type="common">Common lancelet</name>
    <name type="synonym">Amphioxus lanceolatum</name>
    <dbReference type="NCBI Taxonomy" id="7740"/>
    <lineage>
        <taxon>Eukaryota</taxon>
        <taxon>Metazoa</taxon>
        <taxon>Chordata</taxon>
        <taxon>Cephalochordata</taxon>
        <taxon>Leptocardii</taxon>
        <taxon>Amphioxiformes</taxon>
        <taxon>Branchiostomatidae</taxon>
        <taxon>Branchiostoma</taxon>
    </lineage>
</organism>
<sequence>MFITLLLQPSLSSIALGRPSRVQQRFCNLVGNTFVLLVSYYRRKKIKPPEVFTVNLAVCDLMLLICAYPWMVASSFSHGWLFGEAGCISYAFFRFMLGLVNIANITALAVVRYLKVCRSKEVTDMSWTSGWVSLAGTWMFGAFWALMPVCGWSRYTREPFDVACTLDYKTARESQEGAAFMMTLFAFCYFIPVAIISFCYTCIVRTVRSSRRALNCSTIRDRSGAEKKLTKIAVMVGVGFILTVYYCLLLVYRFLLLSVTGVQIAVMIAVMVGVGFILTVYYCLLLVYRFLLLSVTGVQIAVMIAVMVGVGFILAWTPYSLVSIYATFRDLESIPVILSILPSMFAKSASIYNPIIYFFMNDSFRRDVTALIKLSIPKAGTTSCSQTAWENTPTGRNCPQHMELCEKNLSPAKTTTTALITHVDGREAPSTWV</sequence>
<dbReference type="GO" id="GO:0004930">
    <property type="term" value="F:G protein-coupled receptor activity"/>
    <property type="evidence" value="ECO:0007669"/>
    <property type="project" value="UniProtKB-KW"/>
</dbReference>
<dbReference type="PROSITE" id="PS00238">
    <property type="entry name" value="OPSIN"/>
    <property type="match status" value="1"/>
</dbReference>
<keyword evidence="10" id="KW-0675">Receptor</keyword>
<comment type="subcellular location">
    <subcellularLocation>
        <location evidence="1">Membrane</location>
        <topology evidence="1">Multi-pass membrane protein</topology>
    </subcellularLocation>
</comment>
<dbReference type="GO" id="GO:0007602">
    <property type="term" value="P:phototransduction"/>
    <property type="evidence" value="ECO:0007669"/>
    <property type="project" value="UniProtKB-KW"/>
</dbReference>
<evidence type="ECO:0000256" key="2">
    <source>
        <dbReference type="ARBA" id="ARBA00022543"/>
    </source>
</evidence>
<dbReference type="InterPro" id="IPR000276">
    <property type="entry name" value="GPCR_Rhodpsn"/>
</dbReference>
<gene>
    <name evidence="15" type="primary">OPN3</name>
    <name evidence="15" type="ORF">BLAG_LOCUS12644</name>
</gene>
<dbReference type="GO" id="GO:0016020">
    <property type="term" value="C:membrane"/>
    <property type="evidence" value="ECO:0007669"/>
    <property type="project" value="UniProtKB-SubCell"/>
</dbReference>
<dbReference type="SUPFAM" id="SSF81321">
    <property type="entry name" value="Family A G protein-coupled receptor-like"/>
    <property type="match status" value="2"/>
</dbReference>
<evidence type="ECO:0000256" key="3">
    <source>
        <dbReference type="ARBA" id="ARBA00022606"/>
    </source>
</evidence>
<feature type="transmembrane region" description="Helical" evidence="12">
    <location>
        <begin position="91"/>
        <end position="114"/>
    </location>
</feature>
<keyword evidence="13" id="KW-0732">Signal</keyword>
<evidence type="ECO:0000313" key="16">
    <source>
        <dbReference type="Proteomes" id="UP000838412"/>
    </source>
</evidence>
<feature type="signal peptide" evidence="13">
    <location>
        <begin position="1"/>
        <end position="17"/>
    </location>
</feature>
<evidence type="ECO:0000259" key="14">
    <source>
        <dbReference type="PROSITE" id="PS50262"/>
    </source>
</evidence>
<evidence type="ECO:0000256" key="6">
    <source>
        <dbReference type="ARBA" id="ARBA00022989"/>
    </source>
</evidence>
<dbReference type="Pfam" id="PF00001">
    <property type="entry name" value="7tm_1"/>
    <property type="match status" value="1"/>
</dbReference>
<keyword evidence="4 12" id="KW-0812">Transmembrane</keyword>
<dbReference type="PANTHER" id="PTHR24240">
    <property type="entry name" value="OPSIN"/>
    <property type="match status" value="1"/>
</dbReference>
<evidence type="ECO:0000256" key="5">
    <source>
        <dbReference type="ARBA" id="ARBA00022925"/>
    </source>
</evidence>
<keyword evidence="9 12" id="KW-0472">Membrane</keyword>
<evidence type="ECO:0000256" key="1">
    <source>
        <dbReference type="ARBA" id="ARBA00004141"/>
    </source>
</evidence>
<reference evidence="15" key="1">
    <citation type="submission" date="2022-01" db="EMBL/GenBank/DDBJ databases">
        <authorList>
            <person name="Braso-Vives M."/>
        </authorList>
    </citation>
    <scope>NUCLEOTIDE SEQUENCE</scope>
</reference>
<keyword evidence="6 12" id="KW-1133">Transmembrane helix</keyword>
<keyword evidence="3" id="KW-0716">Sensory transduction</keyword>
<evidence type="ECO:0000256" key="7">
    <source>
        <dbReference type="ARBA" id="ARBA00022991"/>
    </source>
</evidence>
<feature type="transmembrane region" description="Helical" evidence="12">
    <location>
        <begin position="336"/>
        <end position="359"/>
    </location>
</feature>
<evidence type="ECO:0000313" key="15">
    <source>
        <dbReference type="EMBL" id="CAH1252611.1"/>
    </source>
</evidence>
<evidence type="ECO:0000256" key="11">
    <source>
        <dbReference type="ARBA" id="ARBA00023224"/>
    </source>
</evidence>
<keyword evidence="7" id="KW-0157">Chromophore</keyword>
<feature type="transmembrane region" description="Helical" evidence="12">
    <location>
        <begin position="126"/>
        <end position="147"/>
    </location>
</feature>
<feature type="transmembrane region" description="Helical" evidence="12">
    <location>
        <begin position="261"/>
        <end position="284"/>
    </location>
</feature>
<dbReference type="Proteomes" id="UP000838412">
    <property type="component" value="Chromosome 2"/>
</dbReference>
<evidence type="ECO:0000256" key="13">
    <source>
        <dbReference type="SAM" id="SignalP"/>
    </source>
</evidence>
<dbReference type="PRINTS" id="PR00237">
    <property type="entry name" value="GPCRRHODOPSN"/>
</dbReference>
<feature type="chain" id="PRO_5035479812" evidence="13">
    <location>
        <begin position="18"/>
        <end position="433"/>
    </location>
</feature>
<keyword evidence="16" id="KW-1185">Reference proteome</keyword>
<feature type="transmembrane region" description="Helical" evidence="12">
    <location>
        <begin position="52"/>
        <end position="71"/>
    </location>
</feature>
<dbReference type="Gene3D" id="1.20.1070.10">
    <property type="entry name" value="Rhodopsin 7-helix transmembrane proteins"/>
    <property type="match status" value="2"/>
</dbReference>
<protein>
    <submittedName>
        <fullName evidence="15">OPN3 protein</fullName>
    </submittedName>
</protein>
<dbReference type="GO" id="GO:0009881">
    <property type="term" value="F:photoreceptor activity"/>
    <property type="evidence" value="ECO:0007669"/>
    <property type="project" value="UniProtKB-KW"/>
</dbReference>
<evidence type="ECO:0000256" key="4">
    <source>
        <dbReference type="ARBA" id="ARBA00022692"/>
    </source>
</evidence>
<dbReference type="AlphaFoldDB" id="A0A8J9ZFM3"/>
<keyword evidence="11" id="KW-0807">Transducer</keyword>
<feature type="domain" description="G-protein coupled receptors family 1 profile" evidence="14">
    <location>
        <begin position="31"/>
        <end position="357"/>
    </location>
</feature>
<keyword evidence="5" id="KW-0681">Retinal protein</keyword>
<accession>A0A8J9ZFM3</accession>
<feature type="transmembrane region" description="Helical" evidence="12">
    <location>
        <begin position="232"/>
        <end position="255"/>
    </location>
</feature>
<dbReference type="PROSITE" id="PS50262">
    <property type="entry name" value="G_PROTEIN_RECEP_F1_2"/>
    <property type="match status" value="1"/>
</dbReference>
<dbReference type="OrthoDB" id="5564849at2759"/>
<dbReference type="EMBL" id="OV696687">
    <property type="protein sequence ID" value="CAH1252611.1"/>
    <property type="molecule type" value="Genomic_DNA"/>
</dbReference>
<proteinExistence type="predicted"/>
<evidence type="ECO:0000256" key="12">
    <source>
        <dbReference type="SAM" id="Phobius"/>
    </source>
</evidence>
<feature type="transmembrane region" description="Helical" evidence="12">
    <location>
        <begin position="291"/>
        <end position="316"/>
    </location>
</feature>
<name>A0A8J9ZFM3_BRALA</name>
<dbReference type="InterPro" id="IPR050125">
    <property type="entry name" value="GPCR_opsins"/>
</dbReference>
<feature type="transmembrane region" description="Helical" evidence="12">
    <location>
        <begin position="178"/>
        <end position="203"/>
    </location>
</feature>
<evidence type="ECO:0000256" key="9">
    <source>
        <dbReference type="ARBA" id="ARBA00023136"/>
    </source>
</evidence>
<dbReference type="InterPro" id="IPR017452">
    <property type="entry name" value="GPCR_Rhodpsn_7TM"/>
</dbReference>
<keyword evidence="8" id="KW-0297">G-protein coupled receptor</keyword>
<keyword evidence="2" id="KW-0600">Photoreceptor protein</keyword>